<proteinExistence type="predicted"/>
<dbReference type="GO" id="GO:0016740">
    <property type="term" value="F:transferase activity"/>
    <property type="evidence" value="ECO:0007669"/>
    <property type="project" value="UniProtKB-KW"/>
</dbReference>
<name>A0A1I5XPL5_9FIRM</name>
<evidence type="ECO:0000259" key="1">
    <source>
        <dbReference type="Pfam" id="PF00535"/>
    </source>
</evidence>
<dbReference type="RefSeq" id="WP_025747321.1">
    <property type="nucleotide sequence ID" value="NZ_FOXR01000029.1"/>
</dbReference>
<evidence type="ECO:0000313" key="2">
    <source>
        <dbReference type="EMBL" id="SFQ33884.1"/>
    </source>
</evidence>
<dbReference type="STRING" id="937334.SAMN05444406_12911"/>
<dbReference type="SUPFAM" id="SSF53448">
    <property type="entry name" value="Nucleotide-diphospho-sugar transferases"/>
    <property type="match status" value="1"/>
</dbReference>
<reference evidence="2 3" key="1">
    <citation type="submission" date="2016-10" db="EMBL/GenBank/DDBJ databases">
        <authorList>
            <person name="de Groot N.N."/>
        </authorList>
    </citation>
    <scope>NUCLEOTIDE SEQUENCE [LARGE SCALE GENOMIC DNA]</scope>
    <source>
        <strain evidence="2 3">DSM 20678</strain>
    </source>
</reference>
<dbReference type="EMBL" id="FOXR01000029">
    <property type="protein sequence ID" value="SFQ33884.1"/>
    <property type="molecule type" value="Genomic_DNA"/>
</dbReference>
<protein>
    <submittedName>
        <fullName evidence="2">Glycosyltransferase involved in cell wall bisynthesis</fullName>
    </submittedName>
</protein>
<dbReference type="PANTHER" id="PTHR22916">
    <property type="entry name" value="GLYCOSYLTRANSFERASE"/>
    <property type="match status" value="1"/>
</dbReference>
<organism evidence="2 3">
    <name type="scientific">Caldicoprobacter faecalis</name>
    <dbReference type="NCBI Taxonomy" id="937334"/>
    <lineage>
        <taxon>Bacteria</taxon>
        <taxon>Bacillati</taxon>
        <taxon>Bacillota</taxon>
        <taxon>Clostridia</taxon>
        <taxon>Caldicoprobacterales</taxon>
        <taxon>Caldicoprobacteraceae</taxon>
        <taxon>Caldicoprobacter</taxon>
    </lineage>
</organism>
<gene>
    <name evidence="2" type="ORF">SAMN05444406_12911</name>
</gene>
<keyword evidence="3" id="KW-1185">Reference proteome</keyword>
<dbReference type="AlphaFoldDB" id="A0A1I5XPL5"/>
<accession>A0A1I5XPL5</accession>
<dbReference type="Pfam" id="PF00535">
    <property type="entry name" value="Glycos_transf_2"/>
    <property type="match status" value="1"/>
</dbReference>
<evidence type="ECO:0000313" key="3">
    <source>
        <dbReference type="Proteomes" id="UP000198577"/>
    </source>
</evidence>
<dbReference type="PANTHER" id="PTHR22916:SF64">
    <property type="entry name" value="TRANSFERASE, PUTATIVE-RELATED"/>
    <property type="match status" value="1"/>
</dbReference>
<dbReference type="Gene3D" id="3.90.550.10">
    <property type="entry name" value="Spore Coat Polysaccharide Biosynthesis Protein SpsA, Chain A"/>
    <property type="match status" value="1"/>
</dbReference>
<dbReference type="InterPro" id="IPR029044">
    <property type="entry name" value="Nucleotide-diphossugar_trans"/>
</dbReference>
<dbReference type="InterPro" id="IPR001173">
    <property type="entry name" value="Glyco_trans_2-like"/>
</dbReference>
<dbReference type="Proteomes" id="UP000198577">
    <property type="component" value="Unassembled WGS sequence"/>
</dbReference>
<keyword evidence="2" id="KW-0808">Transferase</keyword>
<sequence>MKFSLILCTLGRDKEVEDFLSSLCDQIYKNYELIVVDQNEDDRVKNIIDRYKNKINKIKYFRVNFKGLSRGRNFGLLHVEGDIVAFPDDDCKYPNNILLEVKNRFERDKVDFLSCISLDEVSGLESNGRWRKNKTPISKSTLFGTCISYTIFVKAECIKENKMSFDERLGVGANTPFQSAEETDFIYRLLQLGCKGIYYPEICIYHPLKIIEYDERTIERAYYYAMGLGAFFRKHVNDIELLPEFCRLLIRAGGGILYSILKMNWGGVKFYCKILNGRWKGFITFKP</sequence>
<dbReference type="CDD" id="cd00761">
    <property type="entry name" value="Glyco_tranf_GTA_type"/>
    <property type="match status" value="1"/>
</dbReference>
<feature type="domain" description="Glycosyltransferase 2-like" evidence="1">
    <location>
        <begin position="4"/>
        <end position="115"/>
    </location>
</feature>